<evidence type="ECO:0000313" key="3">
    <source>
        <dbReference type="Proteomes" id="UP000002588"/>
    </source>
</evidence>
<dbReference type="KEGG" id="aoa:dqs_0492"/>
<dbReference type="SUPFAM" id="SSF55298">
    <property type="entry name" value="YjgF-like"/>
    <property type="match status" value="1"/>
</dbReference>
<accession>A1K2P3</accession>
<proteinExistence type="inferred from homology"/>
<dbReference type="InterPro" id="IPR035959">
    <property type="entry name" value="RutC-like_sf"/>
</dbReference>
<gene>
    <name evidence="2" type="ordered locus">azo0481</name>
</gene>
<protein>
    <submittedName>
        <fullName evidence="2">Uncharacterized protein</fullName>
    </submittedName>
</protein>
<dbReference type="STRING" id="62928.azo0481"/>
<dbReference type="OrthoDB" id="6899345at2"/>
<keyword evidence="3" id="KW-1185">Reference proteome</keyword>
<dbReference type="InterPro" id="IPR006175">
    <property type="entry name" value="YjgF/YER057c/UK114"/>
</dbReference>
<evidence type="ECO:0000256" key="1">
    <source>
        <dbReference type="ARBA" id="ARBA00010552"/>
    </source>
</evidence>
<dbReference type="RefSeq" id="WP_011764216.1">
    <property type="nucleotide sequence ID" value="NC_008702.1"/>
</dbReference>
<dbReference type="HOGENOM" id="CLU_100715_6_1_4"/>
<organism evidence="2 3">
    <name type="scientific">Azoarcus sp. (strain BH72)</name>
    <dbReference type="NCBI Taxonomy" id="418699"/>
    <lineage>
        <taxon>Bacteria</taxon>
        <taxon>Pseudomonadati</taxon>
        <taxon>Pseudomonadota</taxon>
        <taxon>Betaproteobacteria</taxon>
        <taxon>Rhodocyclales</taxon>
        <taxon>Zoogloeaceae</taxon>
        <taxon>Azoarcus</taxon>
    </lineage>
</organism>
<dbReference type="PROSITE" id="PS01094">
    <property type="entry name" value="UPF0076"/>
    <property type="match status" value="1"/>
</dbReference>
<comment type="similarity">
    <text evidence="1">Belongs to the RutC family.</text>
</comment>
<name>A1K2P3_AZOSB</name>
<dbReference type="Proteomes" id="UP000002588">
    <property type="component" value="Chromosome"/>
</dbReference>
<dbReference type="InterPro" id="IPR019897">
    <property type="entry name" value="RidA_CS"/>
</dbReference>
<dbReference type="KEGG" id="azo:azo0481"/>
<sequence length="117" mass="12468">MQPIVRKGVTARYADAVIHNQTVYLVEVPSSTGGDVTTQAGEIFASLERQLMDAGSSKARILMATVYLTDMADYDAMNAAWEAWLPPGEAPSRACVRVAGLAQAGWRIEIALTAAVA</sequence>
<dbReference type="AlphaFoldDB" id="A1K2P3"/>
<dbReference type="EMBL" id="AM406670">
    <property type="protein sequence ID" value="CAL93098.1"/>
    <property type="molecule type" value="Genomic_DNA"/>
</dbReference>
<dbReference type="PANTHER" id="PTHR47328:SF1">
    <property type="entry name" value="RUTC FAMILY PROTEIN YOAB"/>
    <property type="match status" value="1"/>
</dbReference>
<dbReference type="Gene3D" id="3.30.1330.40">
    <property type="entry name" value="RutC-like"/>
    <property type="match status" value="1"/>
</dbReference>
<evidence type="ECO:0000313" key="2">
    <source>
        <dbReference type="EMBL" id="CAL93098.1"/>
    </source>
</evidence>
<dbReference type="eggNOG" id="COG0251">
    <property type="taxonomic scope" value="Bacteria"/>
</dbReference>
<dbReference type="Pfam" id="PF01042">
    <property type="entry name" value="Ribonuc_L-PSP"/>
    <property type="match status" value="1"/>
</dbReference>
<dbReference type="InterPro" id="IPR035709">
    <property type="entry name" value="YoaB-like"/>
</dbReference>
<reference evidence="2 3" key="1">
    <citation type="journal article" date="2006" name="Nat. Biotechnol.">
        <title>Complete genome of the mutualistic, N2-fixing grass endophyte Azoarcus sp. strain BH72.</title>
        <authorList>
            <person name="Krause A."/>
            <person name="Ramakumar A."/>
            <person name="Bartels D."/>
            <person name="Battistoni F."/>
            <person name="Bekel T."/>
            <person name="Boch J."/>
            <person name="Boehm M."/>
            <person name="Friedrich F."/>
            <person name="Hurek T."/>
            <person name="Krause L."/>
            <person name="Linke B."/>
            <person name="McHardy A.C."/>
            <person name="Sarkar A."/>
            <person name="Schneiker S."/>
            <person name="Syed A.A."/>
            <person name="Thauer R."/>
            <person name="Vorhoelter F.-J."/>
            <person name="Weidner S."/>
            <person name="Puehler A."/>
            <person name="Reinhold-Hurek B."/>
            <person name="Kaiser O."/>
            <person name="Goesmann A."/>
        </authorList>
    </citation>
    <scope>NUCLEOTIDE SEQUENCE [LARGE SCALE GENOMIC DNA]</scope>
    <source>
        <strain evidence="2 3">BH72</strain>
    </source>
</reference>
<dbReference type="PANTHER" id="PTHR47328">
    <property type="match status" value="1"/>
</dbReference>
<dbReference type="CDD" id="cd06150">
    <property type="entry name" value="YjgF_YER057c_UK114_like_2"/>
    <property type="match status" value="1"/>
</dbReference>